<feature type="compositionally biased region" description="Basic and acidic residues" evidence="1">
    <location>
        <begin position="223"/>
        <end position="232"/>
    </location>
</feature>
<evidence type="ECO:0000313" key="2">
    <source>
        <dbReference type="EMBL" id="CAA7271505.1"/>
    </source>
</evidence>
<gene>
    <name evidence="2" type="ORF">AAE3_LOCUS13939</name>
</gene>
<dbReference type="Proteomes" id="UP000467700">
    <property type="component" value="Unassembled WGS sequence"/>
</dbReference>
<dbReference type="EMBL" id="CACVBS010000112">
    <property type="protein sequence ID" value="CAA7271505.1"/>
    <property type="molecule type" value="Genomic_DNA"/>
</dbReference>
<dbReference type="OrthoDB" id="10368155at2759"/>
<organism evidence="2 3">
    <name type="scientific">Cyclocybe aegerita</name>
    <name type="common">Black poplar mushroom</name>
    <name type="synonym">Agrocybe aegerita</name>
    <dbReference type="NCBI Taxonomy" id="1973307"/>
    <lineage>
        <taxon>Eukaryota</taxon>
        <taxon>Fungi</taxon>
        <taxon>Dikarya</taxon>
        <taxon>Basidiomycota</taxon>
        <taxon>Agaricomycotina</taxon>
        <taxon>Agaricomycetes</taxon>
        <taxon>Agaricomycetidae</taxon>
        <taxon>Agaricales</taxon>
        <taxon>Agaricineae</taxon>
        <taxon>Bolbitiaceae</taxon>
        <taxon>Cyclocybe</taxon>
    </lineage>
</organism>
<evidence type="ECO:0000313" key="3">
    <source>
        <dbReference type="Proteomes" id="UP000467700"/>
    </source>
</evidence>
<feature type="region of interest" description="Disordered" evidence="1">
    <location>
        <begin position="202"/>
        <end position="245"/>
    </location>
</feature>
<dbReference type="AlphaFoldDB" id="A0A8S0W1C4"/>
<protein>
    <submittedName>
        <fullName evidence="2">Uncharacterized protein</fullName>
    </submittedName>
</protein>
<keyword evidence="3" id="KW-1185">Reference proteome</keyword>
<proteinExistence type="predicted"/>
<reference evidence="2 3" key="1">
    <citation type="submission" date="2020-01" db="EMBL/GenBank/DDBJ databases">
        <authorList>
            <person name="Gupta K D."/>
        </authorList>
    </citation>
    <scope>NUCLEOTIDE SEQUENCE [LARGE SCALE GENOMIC DNA]</scope>
</reference>
<evidence type="ECO:0000256" key="1">
    <source>
        <dbReference type="SAM" id="MobiDB-lite"/>
    </source>
</evidence>
<sequence>MIGEGLHINGERLICLSEVLRMGIFAPSIAFVKTPLYAWGVNRIDVVSLSEPVNLTRVLHNDCVPDVADTVLIPGCQGRSPYRSAEAVEGRFAVLVVAQDTVTFFTSAKRPRTRSSLLLSSLLPYLRPLSLPPPLNHPKTFEISSSAKIGVKMVPAQSVHTNTSFKATYDNQREAQRATDTQAAMAERASGSVSVPRAIEAVAMPAPPEARLNPKREVKKRKTRDEDGEGSRKTKRQHSVGGASLFPEPFSIATDSESLMVVATQLLGSSGNARKFLIAAAQCGCLLRQEDPALDNEADCGHGTKRLPKTASAPVLKTYKMARTMKPPFAPFEPAKQARVMVAVEQVLQLRDKQLEEIKQRGGQGYLAALRQFWMDNSNEKDPKALKAKAQIFCRSHFAASSQQAVAPPAGTPEQQEASHQASSGYMDPFVFAAGEGTRGDYMPHLPLVAGPSSQFQDNVQVHEGTLTSMSIGQATVAEGFEVNPHYSLPVQTVSDQSVYGPYVPIIQQQEGYLYLPPVDASQLQPAFPAFASDVSYNAPTQHVAYINEEQAQQVQDVLFPDMTRNYQEAIGQFGSNFDFGFSLPQARRPEGAVLGDEFVPHPGPSTEVWGNSNQLCTGSILNVFYH</sequence>
<comment type="caution">
    <text evidence="2">The sequence shown here is derived from an EMBL/GenBank/DDBJ whole genome shotgun (WGS) entry which is preliminary data.</text>
</comment>
<accession>A0A8S0W1C4</accession>
<name>A0A8S0W1C4_CYCAE</name>